<protein>
    <recommendedName>
        <fullName evidence="3">PCNA-associated factor</fullName>
    </recommendedName>
    <alternativeName>
        <fullName evidence="8">PCNA-associated factor of 15 kDa</fullName>
    </alternativeName>
    <alternativeName>
        <fullName evidence="9">PCNA-clamp-associated factor</fullName>
    </alternativeName>
</protein>
<comment type="subcellular location">
    <subcellularLocation>
        <location evidence="2">Cytoplasm</location>
        <location evidence="2">Perinuclear region</location>
    </subcellularLocation>
    <subcellularLocation>
        <location evidence="1">Nucleus</location>
    </subcellularLocation>
</comment>
<dbReference type="Pfam" id="PF15715">
    <property type="entry name" value="PAF"/>
    <property type="match status" value="1"/>
</dbReference>
<keyword evidence="4" id="KW-0963">Cytoplasm</keyword>
<dbReference type="InterPro" id="IPR040444">
    <property type="entry name" value="PCNA-AF"/>
</dbReference>
<feature type="compositionally biased region" description="Polar residues" evidence="10">
    <location>
        <begin position="1"/>
        <end position="10"/>
    </location>
</feature>
<keyword evidence="7" id="KW-0539">Nucleus</keyword>
<dbReference type="InParanoid" id="A0A1X7V5X8"/>
<keyword evidence="6" id="KW-0234">DNA repair</keyword>
<sequence length="215" mass="23636">MVRTKANNACTRKAVAAKAPRKSLGGGGGGVRHNFTSPSSAGRKKGKGVGGNPIRVHPTPAWQKGIDLFMGGGSSKETAASSSSSRSEENKENFPKGKGKRGVSGKERHKGEKDTAAAVIDVEEMNNDEDDREQDEETEEINEQSEEEREDEELEELKSEDEEEEVEEEEEIEEDDILEEEEEEEEEEEGGNKSMLDSLPTDLFTTQDSDNDNDS</sequence>
<feature type="compositionally biased region" description="Low complexity" evidence="10">
    <location>
        <begin position="75"/>
        <end position="85"/>
    </location>
</feature>
<keyword evidence="5" id="KW-0227">DNA damage</keyword>
<dbReference type="PANTHER" id="PTHR15679:SF8">
    <property type="entry name" value="PCNA-ASSOCIATED FACTOR"/>
    <property type="match status" value="1"/>
</dbReference>
<feature type="compositionally biased region" description="Basic and acidic residues" evidence="10">
    <location>
        <begin position="86"/>
        <end position="95"/>
    </location>
</feature>
<reference evidence="13" key="1">
    <citation type="journal article" date="2010" name="Nature">
        <title>The Amphimedon queenslandica genome and the evolution of animal complexity.</title>
        <authorList>
            <person name="Srivastava M."/>
            <person name="Simakov O."/>
            <person name="Chapman J."/>
            <person name="Fahey B."/>
            <person name="Gauthier M.E."/>
            <person name="Mitros T."/>
            <person name="Richards G.S."/>
            <person name="Conaco C."/>
            <person name="Dacre M."/>
            <person name="Hellsten U."/>
            <person name="Larroux C."/>
            <person name="Putnam N.H."/>
            <person name="Stanke M."/>
            <person name="Adamska M."/>
            <person name="Darling A."/>
            <person name="Degnan S.M."/>
            <person name="Oakley T.H."/>
            <person name="Plachetzki D.C."/>
            <person name="Zhai Y."/>
            <person name="Adamski M."/>
            <person name="Calcino A."/>
            <person name="Cummins S.F."/>
            <person name="Goodstein D.M."/>
            <person name="Harris C."/>
            <person name="Jackson D.J."/>
            <person name="Leys S.P."/>
            <person name="Shu S."/>
            <person name="Woodcroft B.J."/>
            <person name="Vervoort M."/>
            <person name="Kosik K.S."/>
            <person name="Manning G."/>
            <person name="Degnan B.M."/>
            <person name="Rokhsar D.S."/>
        </authorList>
    </citation>
    <scope>NUCLEOTIDE SEQUENCE [LARGE SCALE GENOMIC DNA]</scope>
</reference>
<dbReference type="AlphaFoldDB" id="A0A1X7V5X8"/>
<accession>A0A1X7V5X8</accession>
<evidence type="ECO:0000259" key="11">
    <source>
        <dbReference type="Pfam" id="PF15715"/>
    </source>
</evidence>
<evidence type="ECO:0000256" key="10">
    <source>
        <dbReference type="SAM" id="MobiDB-lite"/>
    </source>
</evidence>
<dbReference type="STRING" id="400682.A0A1X7V5X8"/>
<proteinExistence type="predicted"/>
<dbReference type="InterPro" id="IPR031444">
    <property type="entry name" value="PCNA-AF_dom"/>
</dbReference>
<evidence type="ECO:0000256" key="2">
    <source>
        <dbReference type="ARBA" id="ARBA00004556"/>
    </source>
</evidence>
<keyword evidence="13" id="KW-1185">Reference proteome</keyword>
<dbReference type="GO" id="GO:0005634">
    <property type="term" value="C:nucleus"/>
    <property type="evidence" value="ECO:0007669"/>
    <property type="project" value="UniProtKB-SubCell"/>
</dbReference>
<dbReference type="EnsemblMetazoa" id="Aqu2.1.35219_001">
    <property type="protein sequence ID" value="Aqu2.1.35219_001"/>
    <property type="gene ID" value="Aqu2.1.35219"/>
</dbReference>
<dbReference type="KEGG" id="aqu:105312286"/>
<dbReference type="Proteomes" id="UP000007879">
    <property type="component" value="Unassembled WGS sequence"/>
</dbReference>
<feature type="domain" description="PCNA-associated factor histone-like" evidence="11">
    <location>
        <begin position="1"/>
        <end position="138"/>
    </location>
</feature>
<dbReference type="EnsemblMetazoa" id="XM_011404814.2">
    <property type="protein sequence ID" value="XP_011403116.1"/>
    <property type="gene ID" value="LOC105312286"/>
</dbReference>
<evidence type="ECO:0000256" key="5">
    <source>
        <dbReference type="ARBA" id="ARBA00022763"/>
    </source>
</evidence>
<dbReference type="GO" id="GO:0019985">
    <property type="term" value="P:translesion synthesis"/>
    <property type="evidence" value="ECO:0007669"/>
    <property type="project" value="TreeGrafter"/>
</dbReference>
<evidence type="ECO:0000256" key="6">
    <source>
        <dbReference type="ARBA" id="ARBA00023204"/>
    </source>
</evidence>
<feature type="compositionally biased region" description="Acidic residues" evidence="10">
    <location>
        <begin position="121"/>
        <end position="189"/>
    </location>
</feature>
<evidence type="ECO:0000256" key="3">
    <source>
        <dbReference type="ARBA" id="ARBA00013777"/>
    </source>
</evidence>
<gene>
    <name evidence="12" type="primary">105312286</name>
</gene>
<evidence type="ECO:0000256" key="9">
    <source>
        <dbReference type="ARBA" id="ARBA00031186"/>
    </source>
</evidence>
<dbReference type="GO" id="GO:0003682">
    <property type="term" value="F:chromatin binding"/>
    <property type="evidence" value="ECO:0007669"/>
    <property type="project" value="TreeGrafter"/>
</dbReference>
<evidence type="ECO:0000256" key="1">
    <source>
        <dbReference type="ARBA" id="ARBA00004123"/>
    </source>
</evidence>
<reference evidence="12" key="2">
    <citation type="submission" date="2017-05" db="UniProtKB">
        <authorList>
            <consortium name="EnsemblMetazoa"/>
        </authorList>
    </citation>
    <scope>IDENTIFICATION</scope>
</reference>
<feature type="region of interest" description="Disordered" evidence="10">
    <location>
        <begin position="1"/>
        <end position="215"/>
    </location>
</feature>
<dbReference type="GO" id="GO:0006281">
    <property type="term" value="P:DNA repair"/>
    <property type="evidence" value="ECO:0007669"/>
    <property type="project" value="UniProtKB-KW"/>
</dbReference>
<evidence type="ECO:0000256" key="4">
    <source>
        <dbReference type="ARBA" id="ARBA00022490"/>
    </source>
</evidence>
<feature type="compositionally biased region" description="Basic and acidic residues" evidence="10">
    <location>
        <begin position="104"/>
        <end position="115"/>
    </location>
</feature>
<evidence type="ECO:0000313" key="13">
    <source>
        <dbReference type="Proteomes" id="UP000007879"/>
    </source>
</evidence>
<organism evidence="12">
    <name type="scientific">Amphimedon queenslandica</name>
    <name type="common">Sponge</name>
    <dbReference type="NCBI Taxonomy" id="400682"/>
    <lineage>
        <taxon>Eukaryota</taxon>
        <taxon>Metazoa</taxon>
        <taxon>Porifera</taxon>
        <taxon>Demospongiae</taxon>
        <taxon>Heteroscleromorpha</taxon>
        <taxon>Haplosclerida</taxon>
        <taxon>Niphatidae</taxon>
        <taxon>Amphimedon</taxon>
    </lineage>
</organism>
<dbReference type="PANTHER" id="PTHR15679">
    <property type="entry name" value="PCNA-ASSOCIATED FACTOR"/>
    <property type="match status" value="1"/>
</dbReference>
<dbReference type="GO" id="GO:0048471">
    <property type="term" value="C:perinuclear region of cytoplasm"/>
    <property type="evidence" value="ECO:0007669"/>
    <property type="project" value="UniProtKB-SubCell"/>
</dbReference>
<dbReference type="OrthoDB" id="7479084at2759"/>
<evidence type="ECO:0000256" key="7">
    <source>
        <dbReference type="ARBA" id="ARBA00023242"/>
    </source>
</evidence>
<name>A0A1X7V5X8_AMPQE</name>
<dbReference type="GO" id="GO:0051726">
    <property type="term" value="P:regulation of cell cycle"/>
    <property type="evidence" value="ECO:0007669"/>
    <property type="project" value="InterPro"/>
</dbReference>
<evidence type="ECO:0000313" key="12">
    <source>
        <dbReference type="EnsemblMetazoa" id="Aqu2.1.35219_001"/>
    </source>
</evidence>
<evidence type="ECO:0000256" key="8">
    <source>
        <dbReference type="ARBA" id="ARBA00030014"/>
    </source>
</evidence>